<dbReference type="InterPro" id="IPR018910">
    <property type="entry name" value="LpqB_C"/>
</dbReference>
<gene>
    <name evidence="3" type="ORF">AVDCRST_MAG29-467</name>
</gene>
<protein>
    <submittedName>
        <fullName evidence="3">Spore_germination_protein_GerM-LpqB</fullName>
    </submittedName>
</protein>
<dbReference type="EMBL" id="CADCUG010000028">
    <property type="protein sequence ID" value="CAA9320086.1"/>
    <property type="molecule type" value="Genomic_DNA"/>
</dbReference>
<dbReference type="InterPro" id="IPR059026">
    <property type="entry name" value="LpqB_N"/>
</dbReference>
<reference evidence="3" key="1">
    <citation type="submission" date="2020-02" db="EMBL/GenBank/DDBJ databases">
        <authorList>
            <person name="Meier V. D."/>
        </authorList>
    </citation>
    <scope>NUCLEOTIDE SEQUENCE</scope>
    <source>
        <strain evidence="3">AVDCRST_MAG29</strain>
    </source>
</reference>
<evidence type="ECO:0000313" key="3">
    <source>
        <dbReference type="EMBL" id="CAA9320086.1"/>
    </source>
</evidence>
<dbReference type="PROSITE" id="PS51257">
    <property type="entry name" value="PROKAR_LIPOPROTEIN"/>
    <property type="match status" value="1"/>
</dbReference>
<dbReference type="SUPFAM" id="SSF63825">
    <property type="entry name" value="YWTD domain"/>
    <property type="match status" value="1"/>
</dbReference>
<proteinExistence type="predicted"/>
<dbReference type="Pfam" id="PF10646">
    <property type="entry name" value="Germane"/>
    <property type="match status" value="1"/>
</dbReference>
<organism evidence="3">
    <name type="scientific">uncultured Nocardioidaceae bacterium</name>
    <dbReference type="NCBI Taxonomy" id="253824"/>
    <lineage>
        <taxon>Bacteria</taxon>
        <taxon>Bacillati</taxon>
        <taxon>Actinomycetota</taxon>
        <taxon>Actinomycetes</taxon>
        <taxon>Propionibacteriales</taxon>
        <taxon>Nocardioidaceae</taxon>
        <taxon>environmental samples</taxon>
    </lineage>
</organism>
<dbReference type="Pfam" id="PF25976">
    <property type="entry name" value="LpqB_N"/>
    <property type="match status" value="1"/>
</dbReference>
<dbReference type="Pfam" id="PF10647">
    <property type="entry name" value="Gmad1"/>
    <property type="match status" value="1"/>
</dbReference>
<evidence type="ECO:0000256" key="1">
    <source>
        <dbReference type="SAM" id="MobiDB-lite"/>
    </source>
</evidence>
<feature type="domain" description="GerMN" evidence="2">
    <location>
        <begin position="206"/>
        <end position="295"/>
    </location>
</feature>
<sequence length="616" mass="65248">MTRRNGRRSRAPTALVTGLTAGALLLAGCASVPSSGPVTRADDLAVQEPEVRYEPPGPVAGSTPLEIVFGFLDAQQAYPASIDTAAQFLAPDAAAAWRPAARTVVYDRVNTRRQVSTVELTTRRVATVSARGDYRTQVDAQPRRDHVFSLVQEEGEWRIENPPNATYVSATTFERYYRPYSLFFLDITREVLVAEPVWLPSGSGLPTLLLRGLLAGPSRALGKAVSTAVPGDADTVSTVTSDDGVVEVRLPASAASLSQRQRDLLSAQLVWTMQQAPGVEGVRVMLGEAPLGGDGASAVQPVGSWQSFDPSDPASRGQLFALRRGRLVAVSEDGAFDFAGRFGESAQGIGAFDINLDLTTIAALSAADGRLLVSELADPAGDTGIATWYVGSDLLEPTWDRYGQLWVVDRDGGSSQVLLVSADGARAIDSGIVSRGRVLSYALSPDGSRFAAVVRGPSSPDARPPERRGGASQDSRREPREVDPTPRVVVGRIVRSEGRGAVRVDQVQPLVATAGTLDRPVDLAWRSATELVVLARVDGSPPEPFTVRIDGSQVIGGLLTGATPVDDPQLVSVESSGDPADPVYVAGRGGSLLSQDDVGRWTPVSPDRLRFPTFPG</sequence>
<feature type="compositionally biased region" description="Basic and acidic residues" evidence="1">
    <location>
        <begin position="463"/>
        <end position="484"/>
    </location>
</feature>
<evidence type="ECO:0000259" key="2">
    <source>
        <dbReference type="SMART" id="SM00909"/>
    </source>
</evidence>
<dbReference type="AlphaFoldDB" id="A0A6J4L237"/>
<accession>A0A6J4L237</accession>
<dbReference type="SMART" id="SM00909">
    <property type="entry name" value="Germane"/>
    <property type="match status" value="1"/>
</dbReference>
<feature type="region of interest" description="Disordered" evidence="1">
    <location>
        <begin position="452"/>
        <end position="485"/>
    </location>
</feature>
<name>A0A6J4L237_9ACTN</name>
<dbReference type="InterPro" id="IPR019606">
    <property type="entry name" value="GerMN"/>
</dbReference>